<dbReference type="PANTHER" id="PTHR46797">
    <property type="entry name" value="HTH-TYPE TRANSCRIPTIONAL REGULATOR"/>
    <property type="match status" value="1"/>
</dbReference>
<dbReference type="Gene3D" id="1.10.260.40">
    <property type="entry name" value="lambda repressor-like DNA-binding domains"/>
    <property type="match status" value="1"/>
</dbReference>
<name>A0A1I0EFT5_9ACTN</name>
<dbReference type="RefSeq" id="WP_177240552.1">
    <property type="nucleotide sequence ID" value="NZ_FOHX01000003.1"/>
</dbReference>
<evidence type="ECO:0000313" key="3">
    <source>
        <dbReference type="EMBL" id="SET43894.1"/>
    </source>
</evidence>
<dbReference type="Proteomes" id="UP000199361">
    <property type="component" value="Unassembled WGS sequence"/>
</dbReference>
<accession>A0A1I0EFT5</accession>
<dbReference type="GO" id="GO:0003677">
    <property type="term" value="F:DNA binding"/>
    <property type="evidence" value="ECO:0007669"/>
    <property type="project" value="UniProtKB-KW"/>
</dbReference>
<evidence type="ECO:0000259" key="2">
    <source>
        <dbReference type="PROSITE" id="PS50943"/>
    </source>
</evidence>
<feature type="domain" description="HTH cro/C1-type" evidence="2">
    <location>
        <begin position="20"/>
        <end position="74"/>
    </location>
</feature>
<dbReference type="CDD" id="cd00093">
    <property type="entry name" value="HTH_XRE"/>
    <property type="match status" value="1"/>
</dbReference>
<dbReference type="InterPro" id="IPR001387">
    <property type="entry name" value="Cro/C1-type_HTH"/>
</dbReference>
<dbReference type="SMART" id="SM00530">
    <property type="entry name" value="HTH_XRE"/>
    <property type="match status" value="1"/>
</dbReference>
<dbReference type="GO" id="GO:0005829">
    <property type="term" value="C:cytosol"/>
    <property type="evidence" value="ECO:0007669"/>
    <property type="project" value="TreeGrafter"/>
</dbReference>
<dbReference type="PANTHER" id="PTHR46797:SF1">
    <property type="entry name" value="METHYLPHOSPHONATE SYNTHASE"/>
    <property type="match status" value="1"/>
</dbReference>
<sequence length="274" mass="30593">MTGSVIDPAASPLALYGSELRRLREEKGITQEQLADFCHVSKSLVSQIENAKRNPSWKFTEDVEKRLGITDQSLARLLPLVLKSGPTWFREWPKIESNAHNLRTWQPLVVPGLLQTRAYARAVLRGEPSVGDATVDDATEARIARQTIFDRPEPPLYVAVIDESVLDRPIGGPSVMREQIERLIKVSDSPSITIQLVRMSSVPSVGLLGGFVIAHQSQGPDTVYLDNAADGEVTDREDRVRRVSLRFDVIRAYARPVDETMGALHRKLEEYQGE</sequence>
<dbReference type="EMBL" id="FOHX01000003">
    <property type="protein sequence ID" value="SET43894.1"/>
    <property type="molecule type" value="Genomic_DNA"/>
</dbReference>
<dbReference type="AlphaFoldDB" id="A0A1I0EFT5"/>
<dbReference type="Pfam" id="PF19054">
    <property type="entry name" value="DUF5753"/>
    <property type="match status" value="1"/>
</dbReference>
<dbReference type="InterPro" id="IPR010982">
    <property type="entry name" value="Lambda_DNA-bd_dom_sf"/>
</dbReference>
<dbReference type="Pfam" id="PF13560">
    <property type="entry name" value="HTH_31"/>
    <property type="match status" value="1"/>
</dbReference>
<dbReference type="SUPFAM" id="SSF47413">
    <property type="entry name" value="lambda repressor-like DNA-binding domains"/>
    <property type="match status" value="1"/>
</dbReference>
<keyword evidence="1 3" id="KW-0238">DNA-binding</keyword>
<proteinExistence type="predicted"/>
<gene>
    <name evidence="3" type="ORF">SAMN05421811_10328</name>
</gene>
<dbReference type="GO" id="GO:0003700">
    <property type="term" value="F:DNA-binding transcription factor activity"/>
    <property type="evidence" value="ECO:0007669"/>
    <property type="project" value="TreeGrafter"/>
</dbReference>
<dbReference type="PROSITE" id="PS50943">
    <property type="entry name" value="HTH_CROC1"/>
    <property type="match status" value="1"/>
</dbReference>
<reference evidence="3 4" key="1">
    <citation type="submission" date="2016-10" db="EMBL/GenBank/DDBJ databases">
        <authorList>
            <person name="de Groot N.N."/>
        </authorList>
    </citation>
    <scope>NUCLEOTIDE SEQUENCE [LARGE SCALE GENOMIC DNA]</scope>
    <source>
        <strain evidence="3 4">CGMCC 4.5598</strain>
    </source>
</reference>
<dbReference type="InterPro" id="IPR043917">
    <property type="entry name" value="DUF5753"/>
</dbReference>
<dbReference type="STRING" id="568860.SAMN05421811_10328"/>
<keyword evidence="4" id="KW-1185">Reference proteome</keyword>
<organism evidence="3 4">
    <name type="scientific">Nonomuraea wenchangensis</name>
    <dbReference type="NCBI Taxonomy" id="568860"/>
    <lineage>
        <taxon>Bacteria</taxon>
        <taxon>Bacillati</taxon>
        <taxon>Actinomycetota</taxon>
        <taxon>Actinomycetes</taxon>
        <taxon>Streptosporangiales</taxon>
        <taxon>Streptosporangiaceae</taxon>
        <taxon>Nonomuraea</taxon>
    </lineage>
</organism>
<evidence type="ECO:0000313" key="4">
    <source>
        <dbReference type="Proteomes" id="UP000199361"/>
    </source>
</evidence>
<dbReference type="InterPro" id="IPR050807">
    <property type="entry name" value="TransReg_Diox_bact_type"/>
</dbReference>
<evidence type="ECO:0000256" key="1">
    <source>
        <dbReference type="ARBA" id="ARBA00023125"/>
    </source>
</evidence>
<protein>
    <submittedName>
        <fullName evidence="3">DNA-binding transcriptional regulator, XRE-family HTH domain</fullName>
    </submittedName>
</protein>